<evidence type="ECO:0000313" key="2">
    <source>
        <dbReference type="EMBL" id="CAG5082023.1"/>
    </source>
</evidence>
<evidence type="ECO:0000313" key="3">
    <source>
        <dbReference type="Proteomes" id="UP000683507"/>
    </source>
</evidence>
<feature type="domain" description="ATPase AAA-type core" evidence="1">
    <location>
        <begin position="25"/>
        <end position="338"/>
    </location>
</feature>
<reference evidence="2" key="1">
    <citation type="submission" date="2021-04" db="EMBL/GenBank/DDBJ databases">
        <authorList>
            <person name="Rodrigo-Torres L."/>
            <person name="Arahal R. D."/>
            <person name="Lucena T."/>
        </authorList>
    </citation>
    <scope>NUCLEOTIDE SEQUENCE</scope>
    <source>
        <strain evidence="2">AS29M-1</strain>
    </source>
</reference>
<evidence type="ECO:0000259" key="1">
    <source>
        <dbReference type="Pfam" id="PF13304"/>
    </source>
</evidence>
<gene>
    <name evidence="2" type="primary">recF_2</name>
    <name evidence="2" type="ORF">CRYO30217_01788</name>
</gene>
<dbReference type="Pfam" id="PF13304">
    <property type="entry name" value="AAA_21"/>
    <property type="match status" value="1"/>
</dbReference>
<dbReference type="PANTHER" id="PTHR43581:SF4">
    <property type="entry name" value="ATP_GTP PHOSPHATASE"/>
    <property type="match status" value="1"/>
</dbReference>
<dbReference type="Proteomes" id="UP000683507">
    <property type="component" value="Chromosome"/>
</dbReference>
<dbReference type="GO" id="GO:0005524">
    <property type="term" value="F:ATP binding"/>
    <property type="evidence" value="ECO:0007669"/>
    <property type="project" value="InterPro"/>
</dbReference>
<dbReference type="CDD" id="cd00267">
    <property type="entry name" value="ABC_ATPase"/>
    <property type="match status" value="1"/>
</dbReference>
<dbReference type="PANTHER" id="PTHR43581">
    <property type="entry name" value="ATP/GTP PHOSPHATASE"/>
    <property type="match status" value="1"/>
</dbReference>
<dbReference type="AlphaFoldDB" id="A0A916JP16"/>
<sequence length="632" mass="72497">MKISEFRIENFKNIKLAEGKNLPDFVVICGGNGSGKSSILEALLTLRNFLAGQVDKHQRFQFDVNMISSNSDMCTIEATFEFTDEEIGFINNKFDGKFTLPKSHSVCIALKKPDDPDLIINPDDIIDELTHKNSEFLVGIEGQNLAVSHILYDHKLGVSVFDYFSAIREVNKQNINNWQSSYLHRNQQRQVLIQERNKFQNIKQYLLGIKIDDLRRIQLAQKKGEDYSIDSLEPTREFFKRFFAPMEFIDIDMTRTPFQFVISTPQGNIDIDNLSSGEKEVLFTYVHFQKFKTRDSIILFDEPDAHLHPELERNYLIALKELSTGNQFFLTTHSPNMMAQTGSDSLFTIIKHPEDGVNQFQKVTDSEEKHELLSEIMGSKGFVSLNRKIVFIEGETSSIDIEIFEKFYPPNEFEISFIPAGDSSTVRNVADKVNKLLTTSIGYESFYSIIDGDYSRLSDDPTNGERLFQLSAYHIENVLLDIVIINQVLKDLKGSAYLLSSPHELEEKLKELVLCESHINTYAKAALDFEIARLNKEFQDKIFSSQSGVQIDYSVIKPSFDTIKEKVTEELKVSLMNDTWKRKCKGRDLLKALSNDQKIRYQDLKNLILAKMNKSNPPAELKLIMDKIIESN</sequence>
<dbReference type="SUPFAM" id="SSF52540">
    <property type="entry name" value="P-loop containing nucleoside triphosphate hydrolases"/>
    <property type="match status" value="1"/>
</dbReference>
<dbReference type="Gene3D" id="3.40.50.300">
    <property type="entry name" value="P-loop containing nucleotide triphosphate hydrolases"/>
    <property type="match status" value="1"/>
</dbReference>
<dbReference type="GO" id="GO:0016887">
    <property type="term" value="F:ATP hydrolysis activity"/>
    <property type="evidence" value="ECO:0007669"/>
    <property type="project" value="InterPro"/>
</dbReference>
<accession>A0A916JP16</accession>
<keyword evidence="3" id="KW-1185">Reference proteome</keyword>
<protein>
    <submittedName>
        <fullName evidence="2">DNA replication and repair protein RecF</fullName>
    </submittedName>
</protein>
<proteinExistence type="predicted"/>
<dbReference type="InterPro" id="IPR027417">
    <property type="entry name" value="P-loop_NTPase"/>
</dbReference>
<name>A0A916JP16_9FLAO</name>
<dbReference type="EMBL" id="OU015584">
    <property type="protein sequence ID" value="CAG5082023.1"/>
    <property type="molecule type" value="Genomic_DNA"/>
</dbReference>
<dbReference type="InterPro" id="IPR003959">
    <property type="entry name" value="ATPase_AAA_core"/>
</dbReference>
<organism evidence="2 3">
    <name type="scientific">Parvicella tangerina</name>
    <dbReference type="NCBI Taxonomy" id="2829795"/>
    <lineage>
        <taxon>Bacteria</taxon>
        <taxon>Pseudomonadati</taxon>
        <taxon>Bacteroidota</taxon>
        <taxon>Flavobacteriia</taxon>
        <taxon>Flavobacteriales</taxon>
        <taxon>Parvicellaceae</taxon>
        <taxon>Parvicella</taxon>
    </lineage>
</organism>
<dbReference type="InterPro" id="IPR051396">
    <property type="entry name" value="Bact_Antivir_Def_Nuclease"/>
</dbReference>
<dbReference type="KEGG" id="ptan:CRYO30217_01788"/>
<dbReference type="RefSeq" id="WP_258541976.1">
    <property type="nucleotide sequence ID" value="NZ_OU015584.1"/>
</dbReference>